<keyword evidence="1" id="KW-0472">Membrane</keyword>
<gene>
    <name evidence="2" type="ORF">SAMN04488542_103262</name>
</gene>
<name>A0A1G7GYX4_9BACL</name>
<feature type="transmembrane region" description="Helical" evidence="1">
    <location>
        <begin position="54"/>
        <end position="73"/>
    </location>
</feature>
<dbReference type="RefSeq" id="WP_091227300.1">
    <property type="nucleotide sequence ID" value="NZ_FNBG01000003.1"/>
</dbReference>
<keyword evidence="1" id="KW-1133">Transmembrane helix</keyword>
<evidence type="ECO:0000256" key="1">
    <source>
        <dbReference type="SAM" id="Phobius"/>
    </source>
</evidence>
<feature type="transmembrane region" description="Helical" evidence="1">
    <location>
        <begin position="20"/>
        <end position="42"/>
    </location>
</feature>
<dbReference type="EMBL" id="FNBG01000003">
    <property type="protein sequence ID" value="SDE93368.1"/>
    <property type="molecule type" value="Genomic_DNA"/>
</dbReference>
<evidence type="ECO:0000313" key="3">
    <source>
        <dbReference type="Proteomes" id="UP000198972"/>
    </source>
</evidence>
<dbReference type="Proteomes" id="UP000198972">
    <property type="component" value="Unassembled WGS sequence"/>
</dbReference>
<proteinExistence type="predicted"/>
<sequence>MNSKIENAVDGFLDRLLGPFQSQMLFVNIIGGIILIIIGLRLLRNSSSERKKMLGWIMLAVGCLGIVSGTVQLL</sequence>
<dbReference type="AlphaFoldDB" id="A0A1G7GYX4"/>
<keyword evidence="3" id="KW-1185">Reference proteome</keyword>
<organism evidence="2 3">
    <name type="scientific">Fontibacillus panacisegetis</name>
    <dbReference type="NCBI Taxonomy" id="670482"/>
    <lineage>
        <taxon>Bacteria</taxon>
        <taxon>Bacillati</taxon>
        <taxon>Bacillota</taxon>
        <taxon>Bacilli</taxon>
        <taxon>Bacillales</taxon>
        <taxon>Paenibacillaceae</taxon>
        <taxon>Fontibacillus</taxon>
    </lineage>
</organism>
<dbReference type="STRING" id="670482.SAMN04488542_103262"/>
<protein>
    <submittedName>
        <fullName evidence="2">Uncharacterized protein</fullName>
    </submittedName>
</protein>
<accession>A0A1G7GYX4</accession>
<keyword evidence="1" id="KW-0812">Transmembrane</keyword>
<reference evidence="2 3" key="1">
    <citation type="submission" date="2016-10" db="EMBL/GenBank/DDBJ databases">
        <authorList>
            <person name="de Groot N.N."/>
        </authorList>
    </citation>
    <scope>NUCLEOTIDE SEQUENCE [LARGE SCALE GENOMIC DNA]</scope>
    <source>
        <strain evidence="2 3">DSM 28129</strain>
    </source>
</reference>
<evidence type="ECO:0000313" key="2">
    <source>
        <dbReference type="EMBL" id="SDE93368.1"/>
    </source>
</evidence>